<evidence type="ECO:0000313" key="3">
    <source>
        <dbReference type="Proteomes" id="UP000244180"/>
    </source>
</evidence>
<organism evidence="2 3">
    <name type="scientific">Hydrogenibacillus schlegelii</name>
    <name type="common">Bacillus schlegelii</name>
    <dbReference type="NCBI Taxonomy" id="1484"/>
    <lineage>
        <taxon>Bacteria</taxon>
        <taxon>Bacillati</taxon>
        <taxon>Bacillota</taxon>
        <taxon>Bacilli</taxon>
        <taxon>Bacillales</taxon>
        <taxon>Bacillales Family X. Incertae Sedis</taxon>
        <taxon>Hydrogenibacillus</taxon>
    </lineage>
</organism>
<dbReference type="RefSeq" id="WP_245637630.1">
    <property type="nucleotide sequence ID" value="NZ_CBCSAS010000012.1"/>
</dbReference>
<gene>
    <name evidence="2" type="ORF">HSCHL_2522</name>
</gene>
<feature type="compositionally biased region" description="Basic and acidic residues" evidence="1">
    <location>
        <begin position="348"/>
        <end position="366"/>
    </location>
</feature>
<evidence type="ECO:0000313" key="2">
    <source>
        <dbReference type="EMBL" id="PTQ52889.1"/>
    </source>
</evidence>
<comment type="caution">
    <text evidence="2">The sequence shown here is derived from an EMBL/GenBank/DDBJ whole genome shotgun (WGS) entry which is preliminary data.</text>
</comment>
<protein>
    <submittedName>
        <fullName evidence="2">Phage protein</fullName>
    </submittedName>
</protein>
<dbReference type="Proteomes" id="UP000244180">
    <property type="component" value="Unassembled WGS sequence"/>
</dbReference>
<dbReference type="AlphaFoldDB" id="A0A2T5G9M9"/>
<sequence length="378" mass="43706">MERERAEMREEGAQKREGRRFRLDREAIYAHPRVIFLRDLIPIDRYLDELEAAINAVFVARGETVVQKRRVVALRATDDDRLVSAFKAAMYLGNYHDMANRERFLKRMVRGEHSYEPIRGESILFLFIGVGKPVYDHLVTYSVGRTTRIAAGQRANLPWGYEVPVEAKHPERYIEMNLPRIREVVQWVTRSADNPDPEQLQAMRSSLPVGYIMPPFLLEFSEEALIKHVFRQRLFEKGAQGATVDVVSDMWEAVLAIDREKWETLYDYHGPHLPRWRRAMRRLRDEKTTLSALLEAAGVPVERLPDGRLAVPDRELYPLLMETVGKLPPTMWERQAAVGADRPSGKSRRPEERRRSEERGRPEGRSGSEAAGRPDGLR</sequence>
<feature type="region of interest" description="Disordered" evidence="1">
    <location>
        <begin position="333"/>
        <end position="378"/>
    </location>
</feature>
<reference evidence="2 3" key="1">
    <citation type="submission" date="2017-08" db="EMBL/GenBank/DDBJ databases">
        <title>Burning lignite coal seam in the remote Altai Mountains harbors a hydrogen-driven thermophilic microbial community.</title>
        <authorList>
            <person name="Kadnikov V.V."/>
            <person name="Mardanov A.V."/>
            <person name="Ivasenko D."/>
            <person name="Beletsky A.V."/>
            <person name="Karnachuk O.V."/>
            <person name="Ravin N.V."/>
        </authorList>
    </citation>
    <scope>NUCLEOTIDE SEQUENCE [LARGE SCALE GENOMIC DNA]</scope>
    <source>
        <strain evidence="2">AL33</strain>
    </source>
</reference>
<name>A0A2T5G9M9_HYDSH</name>
<evidence type="ECO:0000256" key="1">
    <source>
        <dbReference type="SAM" id="MobiDB-lite"/>
    </source>
</evidence>
<dbReference type="EMBL" id="PEBV01000020">
    <property type="protein sequence ID" value="PTQ52889.1"/>
    <property type="molecule type" value="Genomic_DNA"/>
</dbReference>
<accession>A0A2T5G9M9</accession>
<proteinExistence type="predicted"/>